<dbReference type="EMBL" id="BGZK01001517">
    <property type="protein sequence ID" value="GBP81547.1"/>
    <property type="molecule type" value="Genomic_DNA"/>
</dbReference>
<proteinExistence type="predicted"/>
<gene>
    <name evidence="1" type="ORF">EVAR_60259_1</name>
</gene>
<evidence type="ECO:0000313" key="1">
    <source>
        <dbReference type="EMBL" id="GBP81547.1"/>
    </source>
</evidence>
<name>A0A4C1Z4H8_EUMVA</name>
<dbReference type="AlphaFoldDB" id="A0A4C1Z4H8"/>
<organism evidence="1 2">
    <name type="scientific">Eumeta variegata</name>
    <name type="common">Bagworm moth</name>
    <name type="synonym">Eumeta japonica</name>
    <dbReference type="NCBI Taxonomy" id="151549"/>
    <lineage>
        <taxon>Eukaryota</taxon>
        <taxon>Metazoa</taxon>
        <taxon>Ecdysozoa</taxon>
        <taxon>Arthropoda</taxon>
        <taxon>Hexapoda</taxon>
        <taxon>Insecta</taxon>
        <taxon>Pterygota</taxon>
        <taxon>Neoptera</taxon>
        <taxon>Endopterygota</taxon>
        <taxon>Lepidoptera</taxon>
        <taxon>Glossata</taxon>
        <taxon>Ditrysia</taxon>
        <taxon>Tineoidea</taxon>
        <taxon>Psychidae</taxon>
        <taxon>Oiketicinae</taxon>
        <taxon>Eumeta</taxon>
    </lineage>
</organism>
<evidence type="ECO:0000313" key="2">
    <source>
        <dbReference type="Proteomes" id="UP000299102"/>
    </source>
</evidence>
<accession>A0A4C1Z4H8</accession>
<keyword evidence="2" id="KW-1185">Reference proteome</keyword>
<dbReference type="Proteomes" id="UP000299102">
    <property type="component" value="Unassembled WGS sequence"/>
</dbReference>
<sequence length="136" mass="15623">MRFQTRKSRVDPGYACVSRGSRTLSSHWARARAHMCNKDVEVADFAVALRPVKTGNTLVTILGLQMYTGDGDHLHSIDSPARWPVDYAVKEKGISRNAQRVFYRYPDYIFRLRHRHTKHFPVHRLPVLEANSAMMG</sequence>
<comment type="caution">
    <text evidence="1">The sequence shown here is derived from an EMBL/GenBank/DDBJ whole genome shotgun (WGS) entry which is preliminary data.</text>
</comment>
<protein>
    <submittedName>
        <fullName evidence="1">Uncharacterized protein</fullName>
    </submittedName>
</protein>
<reference evidence="1 2" key="1">
    <citation type="journal article" date="2019" name="Commun. Biol.">
        <title>The bagworm genome reveals a unique fibroin gene that provides high tensile strength.</title>
        <authorList>
            <person name="Kono N."/>
            <person name="Nakamura H."/>
            <person name="Ohtoshi R."/>
            <person name="Tomita M."/>
            <person name="Numata K."/>
            <person name="Arakawa K."/>
        </authorList>
    </citation>
    <scope>NUCLEOTIDE SEQUENCE [LARGE SCALE GENOMIC DNA]</scope>
</reference>